<name>F8AEP6_PYRYC</name>
<dbReference type="GeneID" id="10837621"/>
<proteinExistence type="predicted"/>
<dbReference type="EMBL" id="CP002779">
    <property type="protein sequence ID" value="AEH24728.1"/>
    <property type="molecule type" value="Genomic_DNA"/>
</dbReference>
<accession>F8AEP6</accession>
<reference evidence="1 2" key="1">
    <citation type="journal article" date="2011" name="J. Bacteriol.">
        <title>Complete genome sequence of the obligate piezophilic hyperthermophilic archaeon Pyrococcus yayanosii CH1.</title>
        <authorList>
            <person name="Jun X."/>
            <person name="Lupeng L."/>
            <person name="Minjuan X."/>
            <person name="Oger P."/>
            <person name="Fengping W."/>
            <person name="Jebbar M."/>
            <person name="Xiang X."/>
        </authorList>
    </citation>
    <scope>NUCLEOTIDE SEQUENCE [LARGE SCALE GENOMIC DNA]</scope>
    <source>
        <strain evidence="2">CH1 / JCM 16557</strain>
    </source>
</reference>
<sequence length="96" mass="11497">MDEKELLEYLSLLRARMEFAEKFYGFRMNYLPLYLGNDEIIVLDRRDGRIKRLSDKRPIEGEELRRLLPKIIENIRSGFVDTLLTMNFSYIHGPED</sequence>
<evidence type="ECO:0000313" key="2">
    <source>
        <dbReference type="Proteomes" id="UP000008386"/>
    </source>
</evidence>
<keyword evidence="2" id="KW-1185">Reference proteome</keyword>
<organism evidence="1 2">
    <name type="scientific">Pyrococcus yayanosii (strain CH1 / JCM 16557)</name>
    <dbReference type="NCBI Taxonomy" id="529709"/>
    <lineage>
        <taxon>Archaea</taxon>
        <taxon>Methanobacteriati</taxon>
        <taxon>Methanobacteriota</taxon>
        <taxon>Thermococci</taxon>
        <taxon>Thermococcales</taxon>
        <taxon>Thermococcaceae</taxon>
        <taxon>Pyrococcus</taxon>
    </lineage>
</organism>
<dbReference type="eggNOG" id="arCOG05842">
    <property type="taxonomic scope" value="Archaea"/>
</dbReference>
<dbReference type="STRING" id="529709.PYCH_10470"/>
<dbReference type="AlphaFoldDB" id="F8AEP6"/>
<dbReference type="HOGENOM" id="CLU_2366378_0_0_2"/>
<dbReference type="OrthoDB" id="85174at2157"/>
<dbReference type="Proteomes" id="UP000008386">
    <property type="component" value="Chromosome"/>
</dbReference>
<gene>
    <name evidence="1" type="ordered locus">PYCH_10470</name>
</gene>
<evidence type="ECO:0000313" key="1">
    <source>
        <dbReference type="EMBL" id="AEH24728.1"/>
    </source>
</evidence>
<dbReference type="RefSeq" id="WP_013905784.1">
    <property type="nucleotide sequence ID" value="NC_015680.1"/>
</dbReference>
<dbReference type="KEGG" id="pya:PYCH_10470"/>
<protein>
    <submittedName>
        <fullName evidence="1">Uncharacterized protein</fullName>
    </submittedName>
</protein>